<evidence type="ECO:0000313" key="1">
    <source>
        <dbReference type="EMBL" id="JAP07826.1"/>
    </source>
</evidence>
<dbReference type="AlphaFoldDB" id="A0A0V0GI02"/>
<proteinExistence type="predicted"/>
<dbReference type="EMBL" id="GEDG01037979">
    <property type="protein sequence ID" value="JAP07826.1"/>
    <property type="molecule type" value="Transcribed_RNA"/>
</dbReference>
<protein>
    <submittedName>
        <fullName evidence="1">Putative ovule protein</fullName>
    </submittedName>
</protein>
<name>A0A0V0GI02_SOLCH</name>
<accession>A0A0V0GI02</accession>
<sequence>MLVIHCMLLSQFVLDVLVCYVWTRLHICYFLDFPYLTPFSFENFQFLTTDVVFALMVLSCQQRSF</sequence>
<reference evidence="1" key="1">
    <citation type="submission" date="2015-12" db="EMBL/GenBank/DDBJ databases">
        <title>Gene expression during late stages of embryo sac development: a critical building block for successful pollen-pistil interactions.</title>
        <authorList>
            <person name="Liu Y."/>
            <person name="Joly V."/>
            <person name="Sabar M."/>
            <person name="Matton D.P."/>
        </authorList>
    </citation>
    <scope>NUCLEOTIDE SEQUENCE</scope>
</reference>
<organism evidence="1">
    <name type="scientific">Solanum chacoense</name>
    <name type="common">Chaco potato</name>
    <dbReference type="NCBI Taxonomy" id="4108"/>
    <lineage>
        <taxon>Eukaryota</taxon>
        <taxon>Viridiplantae</taxon>
        <taxon>Streptophyta</taxon>
        <taxon>Embryophyta</taxon>
        <taxon>Tracheophyta</taxon>
        <taxon>Spermatophyta</taxon>
        <taxon>Magnoliopsida</taxon>
        <taxon>eudicotyledons</taxon>
        <taxon>Gunneridae</taxon>
        <taxon>Pentapetalae</taxon>
        <taxon>asterids</taxon>
        <taxon>lamiids</taxon>
        <taxon>Solanales</taxon>
        <taxon>Solanaceae</taxon>
        <taxon>Solanoideae</taxon>
        <taxon>Solaneae</taxon>
        <taxon>Solanum</taxon>
    </lineage>
</organism>